<evidence type="ECO:0000256" key="1">
    <source>
        <dbReference type="SAM" id="MobiDB-lite"/>
    </source>
</evidence>
<accession>A0A6A4GBG2</accession>
<reference evidence="2" key="1">
    <citation type="journal article" date="2019" name="Environ. Microbiol.">
        <title>Fungal ecological strategies reflected in gene transcription - a case study of two litter decomposers.</title>
        <authorList>
            <person name="Barbi F."/>
            <person name="Kohler A."/>
            <person name="Barry K."/>
            <person name="Baskaran P."/>
            <person name="Daum C."/>
            <person name="Fauchery L."/>
            <person name="Ihrmark K."/>
            <person name="Kuo A."/>
            <person name="LaButti K."/>
            <person name="Lipzen A."/>
            <person name="Morin E."/>
            <person name="Grigoriev I.V."/>
            <person name="Henrissat B."/>
            <person name="Lindahl B."/>
            <person name="Martin F."/>
        </authorList>
    </citation>
    <scope>NUCLEOTIDE SEQUENCE</scope>
    <source>
        <strain evidence="2">JB14</strain>
    </source>
</reference>
<proteinExistence type="predicted"/>
<evidence type="ECO:0000313" key="3">
    <source>
        <dbReference type="Proteomes" id="UP000799118"/>
    </source>
</evidence>
<keyword evidence="3" id="KW-1185">Reference proteome</keyword>
<name>A0A6A4GBG2_9AGAR</name>
<dbReference type="Proteomes" id="UP000799118">
    <property type="component" value="Unassembled WGS sequence"/>
</dbReference>
<organism evidence="2 3">
    <name type="scientific">Gymnopus androsaceus JB14</name>
    <dbReference type="NCBI Taxonomy" id="1447944"/>
    <lineage>
        <taxon>Eukaryota</taxon>
        <taxon>Fungi</taxon>
        <taxon>Dikarya</taxon>
        <taxon>Basidiomycota</taxon>
        <taxon>Agaricomycotina</taxon>
        <taxon>Agaricomycetes</taxon>
        <taxon>Agaricomycetidae</taxon>
        <taxon>Agaricales</taxon>
        <taxon>Marasmiineae</taxon>
        <taxon>Omphalotaceae</taxon>
        <taxon>Gymnopus</taxon>
    </lineage>
</organism>
<protein>
    <submittedName>
        <fullName evidence="2">Uncharacterized protein</fullName>
    </submittedName>
</protein>
<feature type="non-terminal residue" evidence="2">
    <location>
        <position position="1"/>
    </location>
</feature>
<sequence>QGNLLLKRLNKAIKDLREQEEGFKVFEANQQNEAQEWKEMVRAFELGESTFNPFCLPKSGPTLQDIRLQLAEEEKQEARAAPPKDTTAAQYVFLLLEVEDQQRQLRLDVKNARSPTSKQQANFMERRTRIERQINRVRSLQQVHDPAALQVLATAVPTVDSHGMPVVPSESEDILLMFPSEMPLVRRNPHLASIESRFRDAQCSMALDQLRHSLLVKRRLYTYKNNNARKQKSTSRSRTLLDNQQKKVDLAAAAYRRARFAKLAISGEENVGWRKLEQSDIRMMGDEDEEKKKKQRAMKSRRKEAARVNEHGHVQGIAGAGQSRFVISWIWVAADGNGSIEENKALHDGLRVEFCKAYS</sequence>
<dbReference type="EMBL" id="ML770974">
    <property type="protein sequence ID" value="KAE9382804.1"/>
    <property type="molecule type" value="Genomic_DNA"/>
</dbReference>
<feature type="region of interest" description="Disordered" evidence="1">
    <location>
        <begin position="285"/>
        <end position="309"/>
    </location>
</feature>
<feature type="compositionally biased region" description="Basic residues" evidence="1">
    <location>
        <begin position="293"/>
        <end position="302"/>
    </location>
</feature>
<feature type="non-terminal residue" evidence="2">
    <location>
        <position position="359"/>
    </location>
</feature>
<dbReference type="AlphaFoldDB" id="A0A6A4GBG2"/>
<gene>
    <name evidence="2" type="ORF">BT96DRAFT_786469</name>
</gene>
<evidence type="ECO:0000313" key="2">
    <source>
        <dbReference type="EMBL" id="KAE9382804.1"/>
    </source>
</evidence>
<dbReference type="OrthoDB" id="3257768at2759"/>